<gene>
    <name evidence="7" type="ordered locus">swp_1899</name>
</gene>
<dbReference type="CDD" id="cd01948">
    <property type="entry name" value="EAL"/>
    <property type="match status" value="1"/>
</dbReference>
<dbReference type="Pfam" id="PF00990">
    <property type="entry name" value="GGDEF"/>
    <property type="match status" value="1"/>
</dbReference>
<dbReference type="STRING" id="225849.swp_1899"/>
<feature type="domain" description="EAL" evidence="4">
    <location>
        <begin position="528"/>
        <end position="781"/>
    </location>
</feature>
<dbReference type="PANTHER" id="PTHR33121:SF71">
    <property type="entry name" value="OXYGEN SENSOR PROTEIN DOSP"/>
    <property type="match status" value="1"/>
</dbReference>
<evidence type="ECO:0000313" key="8">
    <source>
        <dbReference type="Proteomes" id="UP000000753"/>
    </source>
</evidence>
<dbReference type="Proteomes" id="UP000000753">
    <property type="component" value="Chromosome"/>
</dbReference>
<keyword evidence="3" id="KW-0472">Membrane</keyword>
<dbReference type="eggNOG" id="COG5001">
    <property type="taxonomic scope" value="Bacteria"/>
</dbReference>
<dbReference type="PROSITE" id="PS50887">
    <property type="entry name" value="GGDEF"/>
    <property type="match status" value="1"/>
</dbReference>
<evidence type="ECO:0000256" key="2">
    <source>
        <dbReference type="ARBA" id="ARBA00022636"/>
    </source>
</evidence>
<dbReference type="GO" id="GO:0016020">
    <property type="term" value="C:membrane"/>
    <property type="evidence" value="ECO:0007669"/>
    <property type="project" value="InterPro"/>
</dbReference>
<dbReference type="InterPro" id="IPR000160">
    <property type="entry name" value="GGDEF_dom"/>
</dbReference>
<dbReference type="CDD" id="cd01949">
    <property type="entry name" value="GGDEF"/>
    <property type="match status" value="1"/>
</dbReference>
<evidence type="ECO:0000256" key="3">
    <source>
        <dbReference type="SAM" id="Phobius"/>
    </source>
</evidence>
<organism evidence="7 8">
    <name type="scientific">Shewanella piezotolerans (strain WP3 / JCM 13877)</name>
    <dbReference type="NCBI Taxonomy" id="225849"/>
    <lineage>
        <taxon>Bacteria</taxon>
        <taxon>Pseudomonadati</taxon>
        <taxon>Pseudomonadota</taxon>
        <taxon>Gammaproteobacteria</taxon>
        <taxon>Alteromonadales</taxon>
        <taxon>Shewanellaceae</taxon>
        <taxon>Shewanella</taxon>
    </lineage>
</organism>
<keyword evidence="8" id="KW-1185">Reference proteome</keyword>
<accession>B8CLK7</accession>
<feature type="transmembrane region" description="Helical" evidence="3">
    <location>
        <begin position="283"/>
        <end position="304"/>
    </location>
</feature>
<feature type="domain" description="GGDEF" evidence="6">
    <location>
        <begin position="390"/>
        <end position="520"/>
    </location>
</feature>
<dbReference type="GO" id="GO:0071111">
    <property type="term" value="F:cyclic-guanylate-specific phosphodiesterase activity"/>
    <property type="evidence" value="ECO:0007669"/>
    <property type="project" value="UniProtKB-EC"/>
</dbReference>
<keyword evidence="2" id="KW-0973">c-di-GMP</keyword>
<dbReference type="AlphaFoldDB" id="B8CLK7"/>
<dbReference type="SUPFAM" id="SSF55073">
    <property type="entry name" value="Nucleotide cyclase"/>
    <property type="match status" value="1"/>
</dbReference>
<evidence type="ECO:0000256" key="1">
    <source>
        <dbReference type="ARBA" id="ARBA00012282"/>
    </source>
</evidence>
<dbReference type="InterPro" id="IPR001633">
    <property type="entry name" value="EAL_dom"/>
</dbReference>
<dbReference type="RefSeq" id="WP_020912034.1">
    <property type="nucleotide sequence ID" value="NC_011566.1"/>
</dbReference>
<dbReference type="InterPro" id="IPR003660">
    <property type="entry name" value="HAMP_dom"/>
</dbReference>
<dbReference type="SUPFAM" id="SSF158472">
    <property type="entry name" value="HAMP domain-like"/>
    <property type="match status" value="1"/>
</dbReference>
<reference evidence="7 8" key="1">
    <citation type="journal article" date="2008" name="PLoS ONE">
        <title>Environmental adaptation: genomic analysis of the piezotolerant and psychrotolerant deep-sea iron reducing bacterium Shewanella piezotolerans WP3.</title>
        <authorList>
            <person name="Wang F."/>
            <person name="Wang J."/>
            <person name="Jian H."/>
            <person name="Zhang B."/>
            <person name="Li S."/>
            <person name="Wang F."/>
            <person name="Zeng X."/>
            <person name="Gao L."/>
            <person name="Bartlett D.H."/>
            <person name="Yu J."/>
            <person name="Hu S."/>
            <person name="Xiao X."/>
        </authorList>
    </citation>
    <scope>NUCLEOTIDE SEQUENCE [LARGE SCALE GENOMIC DNA]</scope>
    <source>
        <strain evidence="8">WP3 / JCM 13877</strain>
    </source>
</reference>
<dbReference type="PROSITE" id="PS50883">
    <property type="entry name" value="EAL"/>
    <property type="match status" value="1"/>
</dbReference>
<name>B8CLK7_SHEPW</name>
<keyword evidence="3" id="KW-1133">Transmembrane helix</keyword>
<dbReference type="SUPFAM" id="SSF141868">
    <property type="entry name" value="EAL domain-like"/>
    <property type="match status" value="1"/>
</dbReference>
<dbReference type="EMBL" id="CP000472">
    <property type="protein sequence ID" value="ACJ28658.1"/>
    <property type="molecule type" value="Genomic_DNA"/>
</dbReference>
<dbReference type="InterPro" id="IPR050706">
    <property type="entry name" value="Cyclic-di-GMP_PDE-like"/>
</dbReference>
<sequence length="784" mass="88542">MKNGFFRQMNRLQIRIFAFFMLLLFAVQMISFVVTYNNNQRLAAQQLTNQLEVAQLVFKSEYDNRNYYLSAFAETAAKDFGLKDIFIDGDSRSFLVALNNHRKRINADLAIAVAADGKVIGQLINQYNKAGVKKVSLGPEQNQTFRYSLDSAFQQIDSLYALESSVYQIKFAPLTSGGNTVIGWVGFGFVIDEALAGTLQQLTGLNTGFLLTEKGAPSRFLVSGQSTMAAKDSAAVLRFVESNLDNTDYLLWQQYLGSMAEQDLHAYMYQPRADLLQSFQKQWLWQLGLILLMLPLSMLLAFMISGSVTKPIKKLVEQARYIAKGNYHSKVSVGSSVEMMQLAEEFTVMQQAILSRESKIAFQAYHDPLTNLANRNELERVTAGWFESQQKVAICLINIRRITEVNVTLGHVVGDEVIKEVGRRLTAMTGIDLVCRLSADEYVLAFKNLDVKSLKDVLQQLQRNIEREYLYQDINLHLQVTVGTAFYYPPADLVTLLRQADTALHHAKKHKLDDQVYDSRIDINTLERLQLINELKSAIQHNELVLFYQPKLDLALGKVTHVEALVRWLHPVSGLIPPDTFIPIAEKTGQMNALTRWVMVEAIAQYHRWKRQDIELAIAINISAENLKDESFCQWVLDIIADQNMPIEALTLEITEDAVVADPATAIKQLSVLRQYGLKLSIDDYGTGYSSLAQLKQLPVDELKIDRSFIQQLMINGDDRTIVNSTLQLAHNLGLTVVAEGIEDKATLSWLKQRGCEMAQGYYLSRPIDADGLSQWLAEFPTHE</sequence>
<dbReference type="Pfam" id="PF00563">
    <property type="entry name" value="EAL"/>
    <property type="match status" value="1"/>
</dbReference>
<dbReference type="Gene3D" id="3.20.20.450">
    <property type="entry name" value="EAL domain"/>
    <property type="match status" value="1"/>
</dbReference>
<dbReference type="KEGG" id="swp:swp_1899"/>
<dbReference type="FunFam" id="3.20.20.450:FF:000001">
    <property type="entry name" value="Cyclic di-GMP phosphodiesterase yahA"/>
    <property type="match status" value="1"/>
</dbReference>
<keyword evidence="3" id="KW-0812">Transmembrane</keyword>
<dbReference type="PROSITE" id="PS50885">
    <property type="entry name" value="HAMP"/>
    <property type="match status" value="1"/>
</dbReference>
<evidence type="ECO:0000259" key="4">
    <source>
        <dbReference type="PROSITE" id="PS50883"/>
    </source>
</evidence>
<proteinExistence type="predicted"/>
<evidence type="ECO:0000313" key="7">
    <source>
        <dbReference type="EMBL" id="ACJ28658.1"/>
    </source>
</evidence>
<dbReference type="Gene3D" id="3.30.70.270">
    <property type="match status" value="1"/>
</dbReference>
<dbReference type="SMART" id="SM00304">
    <property type="entry name" value="HAMP"/>
    <property type="match status" value="1"/>
</dbReference>
<dbReference type="Gene3D" id="6.10.340.10">
    <property type="match status" value="1"/>
</dbReference>
<protein>
    <recommendedName>
        <fullName evidence="1">cyclic-guanylate-specific phosphodiesterase</fullName>
        <ecNumber evidence="1">3.1.4.52</ecNumber>
    </recommendedName>
</protein>
<dbReference type="InterPro" id="IPR035919">
    <property type="entry name" value="EAL_sf"/>
</dbReference>
<dbReference type="SMART" id="SM00052">
    <property type="entry name" value="EAL"/>
    <property type="match status" value="1"/>
</dbReference>
<evidence type="ECO:0000259" key="5">
    <source>
        <dbReference type="PROSITE" id="PS50885"/>
    </source>
</evidence>
<dbReference type="SMART" id="SM00267">
    <property type="entry name" value="GGDEF"/>
    <property type="match status" value="1"/>
</dbReference>
<dbReference type="HOGENOM" id="CLU_000445_70_46_6"/>
<dbReference type="EC" id="3.1.4.52" evidence="1"/>
<dbReference type="PANTHER" id="PTHR33121">
    <property type="entry name" value="CYCLIC DI-GMP PHOSPHODIESTERASE PDEF"/>
    <property type="match status" value="1"/>
</dbReference>
<dbReference type="NCBIfam" id="TIGR00254">
    <property type="entry name" value="GGDEF"/>
    <property type="match status" value="1"/>
</dbReference>
<dbReference type="CDD" id="cd06225">
    <property type="entry name" value="HAMP"/>
    <property type="match status" value="1"/>
</dbReference>
<dbReference type="GO" id="GO:0007165">
    <property type="term" value="P:signal transduction"/>
    <property type="evidence" value="ECO:0007669"/>
    <property type="project" value="InterPro"/>
</dbReference>
<dbReference type="InterPro" id="IPR043128">
    <property type="entry name" value="Rev_trsase/Diguanyl_cyclase"/>
</dbReference>
<evidence type="ECO:0000259" key="6">
    <source>
        <dbReference type="PROSITE" id="PS50887"/>
    </source>
</evidence>
<dbReference type="Pfam" id="PF00672">
    <property type="entry name" value="HAMP"/>
    <property type="match status" value="1"/>
</dbReference>
<feature type="domain" description="HAMP" evidence="5">
    <location>
        <begin position="306"/>
        <end position="358"/>
    </location>
</feature>
<dbReference type="InterPro" id="IPR029787">
    <property type="entry name" value="Nucleotide_cyclase"/>
</dbReference>